<evidence type="ECO:0000256" key="7">
    <source>
        <dbReference type="SAM" id="Coils"/>
    </source>
</evidence>
<comment type="subcellular location">
    <subcellularLocation>
        <location evidence="1">Cell membrane</location>
        <topology evidence="1">Multi-pass membrane protein</topology>
    </subcellularLocation>
</comment>
<feature type="transmembrane region" description="Helical" evidence="8">
    <location>
        <begin position="598"/>
        <end position="618"/>
    </location>
</feature>
<dbReference type="Pfam" id="PF12795">
    <property type="entry name" value="MscS_porin"/>
    <property type="match status" value="1"/>
</dbReference>
<evidence type="ECO:0000256" key="1">
    <source>
        <dbReference type="ARBA" id="ARBA00004651"/>
    </source>
</evidence>
<dbReference type="InterPro" id="IPR023408">
    <property type="entry name" value="MscS_beta-dom_sf"/>
</dbReference>
<feature type="transmembrane region" description="Helical" evidence="8">
    <location>
        <begin position="817"/>
        <end position="834"/>
    </location>
</feature>
<dbReference type="PANTHER" id="PTHR30347">
    <property type="entry name" value="POTASSIUM CHANNEL RELATED"/>
    <property type="match status" value="1"/>
</dbReference>
<feature type="transmembrane region" description="Helical" evidence="8">
    <location>
        <begin position="639"/>
        <end position="659"/>
    </location>
</feature>
<feature type="transmembrane region" description="Helical" evidence="8">
    <location>
        <begin position="939"/>
        <end position="966"/>
    </location>
</feature>
<dbReference type="Pfam" id="PF21082">
    <property type="entry name" value="MS_channel_3rd"/>
    <property type="match status" value="1"/>
</dbReference>
<feature type="coiled-coil region" evidence="7">
    <location>
        <begin position="312"/>
        <end position="339"/>
    </location>
</feature>
<dbReference type="AlphaFoldDB" id="A0A6G7VCP0"/>
<feature type="transmembrane region" description="Helical" evidence="8">
    <location>
        <begin position="713"/>
        <end position="738"/>
    </location>
</feature>
<dbReference type="Gene3D" id="2.30.30.60">
    <property type="match status" value="1"/>
</dbReference>
<gene>
    <name evidence="14" type="ORF">GWK36_06760</name>
</gene>
<dbReference type="SUPFAM" id="SSF50182">
    <property type="entry name" value="Sm-like ribonucleoproteins"/>
    <property type="match status" value="1"/>
</dbReference>
<evidence type="ECO:0000256" key="8">
    <source>
        <dbReference type="SAM" id="Phobius"/>
    </source>
</evidence>
<dbReference type="InterPro" id="IPR024393">
    <property type="entry name" value="MscS_porin"/>
</dbReference>
<keyword evidence="9" id="KW-0732">Signal</keyword>
<dbReference type="KEGG" id="cjap:GWK36_06760"/>
<dbReference type="Pfam" id="PF00924">
    <property type="entry name" value="MS_channel_2nd"/>
    <property type="match status" value="1"/>
</dbReference>
<dbReference type="InterPro" id="IPR011066">
    <property type="entry name" value="MscS_channel_C_sf"/>
</dbReference>
<dbReference type="InterPro" id="IPR006685">
    <property type="entry name" value="MscS_channel_2nd"/>
</dbReference>
<feature type="transmembrane region" description="Helical" evidence="8">
    <location>
        <begin position="671"/>
        <end position="688"/>
    </location>
</feature>
<evidence type="ECO:0000313" key="14">
    <source>
        <dbReference type="EMBL" id="QIK37734.1"/>
    </source>
</evidence>
<dbReference type="GO" id="GO:0005886">
    <property type="term" value="C:plasma membrane"/>
    <property type="evidence" value="ECO:0007669"/>
    <property type="project" value="UniProtKB-SubCell"/>
</dbReference>
<feature type="domain" description="Mechanosensitive ion channel MscS" evidence="10">
    <location>
        <begin position="954"/>
        <end position="1019"/>
    </location>
</feature>
<dbReference type="PANTHER" id="PTHR30347:SF1">
    <property type="entry name" value="MECHANOSENSITIVE CHANNEL MSCK"/>
    <property type="match status" value="1"/>
</dbReference>
<keyword evidence="15" id="KW-1185">Reference proteome</keyword>
<feature type="transmembrane region" description="Helical" evidence="8">
    <location>
        <begin position="744"/>
        <end position="765"/>
    </location>
</feature>
<dbReference type="InterPro" id="IPR010920">
    <property type="entry name" value="LSM_dom_sf"/>
</dbReference>
<keyword evidence="7" id="KW-0175">Coiled coil</keyword>
<dbReference type="SUPFAM" id="SSF82861">
    <property type="entry name" value="Mechanosensitive channel protein MscS (YggB), transmembrane region"/>
    <property type="match status" value="1"/>
</dbReference>
<evidence type="ECO:0000256" key="9">
    <source>
        <dbReference type="SAM" id="SignalP"/>
    </source>
</evidence>
<proteinExistence type="inferred from homology"/>
<keyword evidence="4 8" id="KW-0812">Transmembrane</keyword>
<dbReference type="RefSeq" id="WP_166270496.1">
    <property type="nucleotide sequence ID" value="NZ_CP048029.1"/>
</dbReference>
<feature type="signal peptide" evidence="9">
    <location>
        <begin position="1"/>
        <end position="35"/>
    </location>
</feature>
<evidence type="ECO:0000256" key="2">
    <source>
        <dbReference type="ARBA" id="ARBA00008017"/>
    </source>
</evidence>
<feature type="domain" description="Mechanosensitive ion channel MscS C-terminal" evidence="13">
    <location>
        <begin position="1027"/>
        <end position="1109"/>
    </location>
</feature>
<keyword evidence="6 8" id="KW-0472">Membrane</keyword>
<evidence type="ECO:0000256" key="3">
    <source>
        <dbReference type="ARBA" id="ARBA00022475"/>
    </source>
</evidence>
<evidence type="ECO:0000259" key="13">
    <source>
        <dbReference type="Pfam" id="PF21082"/>
    </source>
</evidence>
<feature type="chain" id="PRO_5026090330" evidence="9">
    <location>
        <begin position="36"/>
        <end position="1144"/>
    </location>
</feature>
<accession>A0A6G7VCP0</accession>
<organism evidence="14 15">
    <name type="scientific">Caldichromatium japonicum</name>
    <dbReference type="NCBI Taxonomy" id="2699430"/>
    <lineage>
        <taxon>Bacteria</taxon>
        <taxon>Pseudomonadati</taxon>
        <taxon>Pseudomonadota</taxon>
        <taxon>Gammaproteobacteria</taxon>
        <taxon>Chromatiales</taxon>
        <taxon>Chromatiaceae</taxon>
        <taxon>Caldichromatium</taxon>
    </lineage>
</organism>
<feature type="domain" description="Mechanosensitive ion channel inner membrane" evidence="11">
    <location>
        <begin position="515"/>
        <end position="850"/>
    </location>
</feature>
<keyword evidence="5 8" id="KW-1133">Transmembrane helix</keyword>
<evidence type="ECO:0000256" key="5">
    <source>
        <dbReference type="ARBA" id="ARBA00022989"/>
    </source>
</evidence>
<dbReference type="Gene3D" id="1.10.287.1260">
    <property type="match status" value="1"/>
</dbReference>
<feature type="transmembrane region" description="Helical" evidence="8">
    <location>
        <begin position="516"/>
        <end position="534"/>
    </location>
</feature>
<evidence type="ECO:0000259" key="12">
    <source>
        <dbReference type="Pfam" id="PF12795"/>
    </source>
</evidence>
<evidence type="ECO:0000259" key="10">
    <source>
        <dbReference type="Pfam" id="PF00924"/>
    </source>
</evidence>
<feature type="transmembrane region" description="Helical" evidence="8">
    <location>
        <begin position="555"/>
        <end position="578"/>
    </location>
</feature>
<keyword evidence="3" id="KW-1003">Cell membrane</keyword>
<dbReference type="Pfam" id="PF12794">
    <property type="entry name" value="MscS_TM"/>
    <property type="match status" value="1"/>
</dbReference>
<dbReference type="GO" id="GO:0008381">
    <property type="term" value="F:mechanosensitive monoatomic ion channel activity"/>
    <property type="evidence" value="ECO:0007669"/>
    <property type="project" value="UniProtKB-ARBA"/>
</dbReference>
<name>A0A6G7VCP0_9GAMM</name>
<dbReference type="Gene3D" id="3.30.70.100">
    <property type="match status" value="1"/>
</dbReference>
<dbReference type="SUPFAM" id="SSF82689">
    <property type="entry name" value="Mechanosensitive channel protein MscS (YggB), C-terminal domain"/>
    <property type="match status" value="1"/>
</dbReference>
<dbReference type="InterPro" id="IPR052702">
    <property type="entry name" value="MscS-like_channel"/>
</dbReference>
<dbReference type="InterPro" id="IPR011014">
    <property type="entry name" value="MscS_channel_TM-2"/>
</dbReference>
<dbReference type="InterPro" id="IPR025692">
    <property type="entry name" value="MscS_IM_dom1"/>
</dbReference>
<dbReference type="EMBL" id="CP048029">
    <property type="protein sequence ID" value="QIK37734.1"/>
    <property type="molecule type" value="Genomic_DNA"/>
</dbReference>
<dbReference type="Proteomes" id="UP000502699">
    <property type="component" value="Chromosome"/>
</dbReference>
<feature type="transmembrane region" description="Helical" evidence="8">
    <location>
        <begin position="870"/>
        <end position="891"/>
    </location>
</feature>
<dbReference type="InterPro" id="IPR049278">
    <property type="entry name" value="MS_channel_C"/>
</dbReference>
<sequence length="1144" mass="128463">MNPHTARYAHDRHPWLAICALLYLFSAAFTPGAQAETAAKTDTLPSRVQVEQQMRALEASAGVDEGLKGTLLELYRRTLSHLADLEKFEARSKELTQTLKSAPRRLAELQRALEQRLTAGSPKPPPVAEGLSVDQLSQQLNQVLADSAAAEIRVNEFAKKLEDSQMRSMSVRERLSTIKQTIDDLDRELRQEGSSVASPELVSAKRWASESQRQALISESRLLEQELLAQPTEHSLLKVQHDLAALDLRDLRVRQRVLEESLQSRRAQQAQAEQLASERAQRAAEDKHPVVRAAIQRNAELTTAFAANTERLSGLSALRAAIEEDRKRIEDEYRGARQRLEAVGLTRALGQVLLDQRNALPDLRQYRAQIREREDQIAEATLRQIRYREEERRLHDLDRYLAEISATEPAVRDKAIERELVETLKQRRNLLRQVIKGEDDYIRQLNELNYGAEQLIKVAREYESFLAENLLWVRSASAIDLDTLSHLSAALGGIIAIEGWGEVVSALGERLSHAPVFWIGLALGLLLIWKNPALRRAIRDRAEPVRRVRTDSIRYTLEALGLTLVAALPSALLCWLIGQQLLASPLATPFTRALGAGLTQVAFGLYCLRAFRILCMSGGVADRHFRWKEHSLLRVRREFGWFTLYITPFAFVTAALYQYNDPDALPSLGRLALIASLLGCSLFIARLLHPTQGAIKHFLLDHPEGWIQRLRRLWFPLVVGIPLILAGMAIAGYIYTVWVLFQAMVYQLWVALGLTIVHQVIVRWLSLTRRRIALQTALARLTQSEEAREHPEISSESFQVSETEPNLAMLDEQTRQLLNAAIFIAGFLGFWATWSEVLPALKVLERFTLWHYAGMVNGVAQQVPFTLADLSLIILIIAVAALAIRNLPALFEILLLQGSDLSPSARYTIKTLSGYGIAAAAAILTFGALGLSWGQIQWLVAALSVGIGFGLQEIIGNFISGLIILFERPVRVGDIVTIGNTTGVVTNIRIRATTIRNWDRQELLVPNKEFITGRLLNWTLSDQQNRITIIIGIEYGGDVRKALHLLEQIARAHPKILDDPEPLVGFEEFGENGLMLKLRCYMGSLEGRIGVVTELNQAIYETFRAEGIPLAFPQRDVRLYAPEPLAVRLERDKNRPIPATWRDG</sequence>
<protein>
    <submittedName>
        <fullName evidence="14">Mechanosensitive ion channel</fullName>
    </submittedName>
</protein>
<reference evidence="15" key="1">
    <citation type="submission" date="2020-01" db="EMBL/GenBank/DDBJ databases">
        <title>Caldichromatium gen. nov., sp. nov., a thermophilic purple sulfur bacterium member of the family Chromatiaceae isolated from Nakabusa hot spring, Japan.</title>
        <authorList>
            <person name="Saini M.K."/>
            <person name="Hanada S."/>
            <person name="Tank M."/>
        </authorList>
    </citation>
    <scope>NUCLEOTIDE SEQUENCE [LARGE SCALE GENOMIC DNA]</scope>
    <source>
        <strain evidence="15">No.7</strain>
    </source>
</reference>
<evidence type="ECO:0000259" key="11">
    <source>
        <dbReference type="Pfam" id="PF12794"/>
    </source>
</evidence>
<feature type="transmembrane region" description="Helical" evidence="8">
    <location>
        <begin position="912"/>
        <end position="933"/>
    </location>
</feature>
<evidence type="ECO:0000313" key="15">
    <source>
        <dbReference type="Proteomes" id="UP000502699"/>
    </source>
</evidence>
<evidence type="ECO:0000256" key="4">
    <source>
        <dbReference type="ARBA" id="ARBA00022692"/>
    </source>
</evidence>
<comment type="similarity">
    <text evidence="2">Belongs to the MscS (TC 1.A.23) family.</text>
</comment>
<evidence type="ECO:0000256" key="6">
    <source>
        <dbReference type="ARBA" id="ARBA00023136"/>
    </source>
</evidence>
<feature type="domain" description="Mechanosensitive ion channel MscS porin" evidence="12">
    <location>
        <begin position="53"/>
        <end position="292"/>
    </location>
</feature>